<keyword evidence="2" id="KW-0812">Transmembrane</keyword>
<keyword evidence="2" id="KW-1133">Transmembrane helix</keyword>
<evidence type="ECO:0000313" key="5">
    <source>
        <dbReference type="Proteomes" id="UP001216390"/>
    </source>
</evidence>
<dbReference type="InterPro" id="IPR050553">
    <property type="entry name" value="Thioredoxin_ResA/DsbE_sf"/>
</dbReference>
<evidence type="ECO:0000256" key="2">
    <source>
        <dbReference type="SAM" id="Phobius"/>
    </source>
</evidence>
<dbReference type="KEGG" id="ima:PO878_20410"/>
<feature type="region of interest" description="Disordered" evidence="1">
    <location>
        <begin position="84"/>
        <end position="111"/>
    </location>
</feature>
<evidence type="ECO:0000259" key="3">
    <source>
        <dbReference type="PROSITE" id="PS51352"/>
    </source>
</evidence>
<dbReference type="PROSITE" id="PS51352">
    <property type="entry name" value="THIOREDOXIN_2"/>
    <property type="match status" value="1"/>
</dbReference>
<feature type="domain" description="Thioredoxin" evidence="3">
    <location>
        <begin position="95"/>
        <end position="244"/>
    </location>
</feature>
<evidence type="ECO:0000313" key="4">
    <source>
        <dbReference type="EMBL" id="WCO66858.1"/>
    </source>
</evidence>
<dbReference type="InterPro" id="IPR013740">
    <property type="entry name" value="Redoxin"/>
</dbReference>
<dbReference type="Proteomes" id="UP001216390">
    <property type="component" value="Chromosome"/>
</dbReference>
<dbReference type="EMBL" id="CP116942">
    <property type="protein sequence ID" value="WCO66858.1"/>
    <property type="molecule type" value="Genomic_DNA"/>
</dbReference>
<keyword evidence="5" id="KW-1185">Reference proteome</keyword>
<proteinExistence type="predicted"/>
<dbReference type="AlphaFoldDB" id="A0AAE9Y986"/>
<protein>
    <submittedName>
        <fullName evidence="4">TlpA disulfide reductase family protein</fullName>
    </submittedName>
</protein>
<dbReference type="Pfam" id="PF08534">
    <property type="entry name" value="Redoxin"/>
    <property type="match status" value="1"/>
</dbReference>
<dbReference type="Gene3D" id="3.40.30.10">
    <property type="entry name" value="Glutaredoxin"/>
    <property type="match status" value="1"/>
</dbReference>
<evidence type="ECO:0000256" key="1">
    <source>
        <dbReference type="SAM" id="MobiDB-lite"/>
    </source>
</evidence>
<dbReference type="CDD" id="cd02966">
    <property type="entry name" value="TlpA_like_family"/>
    <property type="match status" value="1"/>
</dbReference>
<dbReference type="GO" id="GO:0016491">
    <property type="term" value="F:oxidoreductase activity"/>
    <property type="evidence" value="ECO:0007669"/>
    <property type="project" value="InterPro"/>
</dbReference>
<organism evidence="4 5">
    <name type="scientific">Iamia majanohamensis</name>
    <dbReference type="NCBI Taxonomy" id="467976"/>
    <lineage>
        <taxon>Bacteria</taxon>
        <taxon>Bacillati</taxon>
        <taxon>Actinomycetota</taxon>
        <taxon>Acidimicrobiia</taxon>
        <taxon>Acidimicrobiales</taxon>
        <taxon>Iamiaceae</taxon>
        <taxon>Iamia</taxon>
    </lineage>
</organism>
<sequence length="246" mass="24536">MSQKKPTAGRPLSRVEAARSGPRVPVFALVAGGLAVVLVIAIVVVALTSGDDDESVTSGGSDAPAAAGVDGDLAFGKVTVEGEPLPEYTGAEPDPAVGMAAPTLTGVDPSGGPVTIDPATDGPMVVAFLAHWCPHCQAEVPRLVDVADEDGTVDGVSMAAVATSSDPARPNFPPGPWLADEGWPGPVLVDSEAEAGQLPTAAAAYGEAGFPFLVAIDADGEVVARASGEQGEDGLREMFALAAGTT</sequence>
<dbReference type="SUPFAM" id="SSF52833">
    <property type="entry name" value="Thioredoxin-like"/>
    <property type="match status" value="1"/>
</dbReference>
<gene>
    <name evidence="4" type="ORF">PO878_20410</name>
</gene>
<dbReference type="RefSeq" id="WP_272736380.1">
    <property type="nucleotide sequence ID" value="NZ_CP116942.1"/>
</dbReference>
<reference evidence="4" key="1">
    <citation type="submission" date="2023-01" db="EMBL/GenBank/DDBJ databases">
        <title>The diversity of Class Acidimicrobiia in South China Sea sediment environments and the proposal of Iamia marina sp. nov., a novel species of the genus Iamia.</title>
        <authorList>
            <person name="He Y."/>
            <person name="Tian X."/>
        </authorList>
    </citation>
    <scope>NUCLEOTIDE SEQUENCE</scope>
    <source>
        <strain evidence="4">DSM 19957</strain>
    </source>
</reference>
<accession>A0AAE9Y986</accession>
<dbReference type="InterPro" id="IPR036249">
    <property type="entry name" value="Thioredoxin-like_sf"/>
</dbReference>
<dbReference type="PANTHER" id="PTHR42852">
    <property type="entry name" value="THIOL:DISULFIDE INTERCHANGE PROTEIN DSBE"/>
    <property type="match status" value="1"/>
</dbReference>
<dbReference type="InterPro" id="IPR013766">
    <property type="entry name" value="Thioredoxin_domain"/>
</dbReference>
<feature type="transmembrane region" description="Helical" evidence="2">
    <location>
        <begin position="24"/>
        <end position="47"/>
    </location>
</feature>
<name>A0AAE9Y986_9ACTN</name>
<dbReference type="PANTHER" id="PTHR42852:SF13">
    <property type="entry name" value="PROTEIN DIPZ"/>
    <property type="match status" value="1"/>
</dbReference>
<keyword evidence="2" id="KW-0472">Membrane</keyword>